<dbReference type="InterPro" id="IPR036249">
    <property type="entry name" value="Thioredoxin-like_sf"/>
</dbReference>
<dbReference type="Proteomes" id="UP000715441">
    <property type="component" value="Unassembled WGS sequence"/>
</dbReference>
<reference evidence="2 3" key="1">
    <citation type="submission" date="2020-04" db="EMBL/GenBank/DDBJ databases">
        <title>Novel species.</title>
        <authorList>
            <person name="Teo W.F.A."/>
            <person name="Lipun K."/>
            <person name="Srisuk N."/>
            <person name="Duangmal K."/>
        </authorList>
    </citation>
    <scope>NUCLEOTIDE SEQUENCE [LARGE SCALE GENOMIC DNA]</scope>
    <source>
        <strain evidence="2 3">K13G38</strain>
    </source>
</reference>
<comment type="caution">
    <text evidence="2">The sequence shown here is derived from an EMBL/GenBank/DDBJ whole genome shotgun (WGS) entry which is preliminary data.</text>
</comment>
<dbReference type="SUPFAM" id="SSF52833">
    <property type="entry name" value="Thioredoxin-like"/>
    <property type="match status" value="1"/>
</dbReference>
<dbReference type="InterPro" id="IPR001853">
    <property type="entry name" value="DSBA-like_thioredoxin_dom"/>
</dbReference>
<evidence type="ECO:0000313" key="2">
    <source>
        <dbReference type="EMBL" id="NKQ58852.1"/>
    </source>
</evidence>
<name>A0ABX1JKR4_9PSEU</name>
<gene>
    <name evidence="2" type="ORF">HFP15_39020</name>
</gene>
<dbReference type="EMBL" id="JAAXLS010000068">
    <property type="protein sequence ID" value="NKQ58852.1"/>
    <property type="molecule type" value="Genomic_DNA"/>
</dbReference>
<dbReference type="RefSeq" id="WP_168523076.1">
    <property type="nucleotide sequence ID" value="NZ_JAAXLS010000068.1"/>
</dbReference>
<proteinExistence type="predicted"/>
<feature type="domain" description="DSBA-like thioredoxin" evidence="1">
    <location>
        <begin position="3"/>
        <end position="127"/>
    </location>
</feature>
<evidence type="ECO:0000313" key="3">
    <source>
        <dbReference type="Proteomes" id="UP000715441"/>
    </source>
</evidence>
<dbReference type="Gene3D" id="3.40.30.10">
    <property type="entry name" value="Glutaredoxin"/>
    <property type="match status" value="1"/>
</dbReference>
<accession>A0ABX1JKR4</accession>
<protein>
    <submittedName>
        <fullName evidence="2">DsbA family protein</fullName>
    </submittedName>
</protein>
<dbReference type="Pfam" id="PF01323">
    <property type="entry name" value="DSBA"/>
    <property type="match status" value="1"/>
</dbReference>
<keyword evidence="3" id="KW-1185">Reference proteome</keyword>
<organism evidence="2 3">
    <name type="scientific">Amycolatopsis acididurans</name>
    <dbReference type="NCBI Taxonomy" id="2724524"/>
    <lineage>
        <taxon>Bacteria</taxon>
        <taxon>Bacillati</taxon>
        <taxon>Actinomycetota</taxon>
        <taxon>Actinomycetes</taxon>
        <taxon>Pseudonocardiales</taxon>
        <taxon>Pseudonocardiaceae</taxon>
        <taxon>Amycolatopsis</taxon>
    </lineage>
</organism>
<evidence type="ECO:0000259" key="1">
    <source>
        <dbReference type="Pfam" id="PF01323"/>
    </source>
</evidence>
<sequence>MSLIIYGDFSSAFCYLASKRVDALRSAGIDVDWRAVEQAPRLPVTGRRLDVAGRQALDTELTEMRDLLLPDEQVTWTVPEFVPKTEAAVAGYAEAYGAGVADDIRRLLFRAYWCRGLNIGDPEKLRKPMVGPILRGHSHSDPLRLSGYAVSVSRGPITTSAWRRIRMWQDEWEALGRVPLPVLVENGLPVSGSDVPRQLAKRIIHLNIAISPELPEPEQYPLPRVRPPAWWATQAGGRWSYHYRRT</sequence>